<evidence type="ECO:0000313" key="2">
    <source>
        <dbReference type="Proteomes" id="UP001564760"/>
    </source>
</evidence>
<dbReference type="EMBL" id="JBGEDP010000001">
    <property type="protein sequence ID" value="MEY8017348.1"/>
    <property type="molecule type" value="Genomic_DNA"/>
</dbReference>
<accession>A0ABV4C469</accession>
<proteinExistence type="predicted"/>
<sequence>MTTRTRSAAVVLAGAGIIAATWGPWLPRASADPPEEELERLSSRYAQTTCAQLGQYPDMQGFNAAVADTMDRNAISRTAAQRVVGLSVKNYCPQYLPVVREVVPDFS</sequence>
<dbReference type="RefSeq" id="WP_369739656.1">
    <property type="nucleotide sequence ID" value="NZ_JBGEDP010000001.1"/>
</dbReference>
<organism evidence="1 2">
    <name type="scientific">Mycobacterium servetii</name>
    <dbReference type="NCBI Taxonomy" id="3237418"/>
    <lineage>
        <taxon>Bacteria</taxon>
        <taxon>Bacillati</taxon>
        <taxon>Actinomycetota</taxon>
        <taxon>Actinomycetes</taxon>
        <taxon>Mycobacteriales</taxon>
        <taxon>Mycobacteriaceae</taxon>
        <taxon>Mycobacterium</taxon>
    </lineage>
</organism>
<comment type="caution">
    <text evidence="1">The sequence shown here is derived from an EMBL/GenBank/DDBJ whole genome shotgun (WGS) entry which is preliminary data.</text>
</comment>
<name>A0ABV4C469_9MYCO</name>
<dbReference type="Proteomes" id="UP001564760">
    <property type="component" value="Unassembled WGS sequence"/>
</dbReference>
<evidence type="ECO:0008006" key="3">
    <source>
        <dbReference type="Google" id="ProtNLM"/>
    </source>
</evidence>
<gene>
    <name evidence="1" type="ORF">AB8998_21260</name>
</gene>
<keyword evidence="2" id="KW-1185">Reference proteome</keyword>
<protein>
    <recommendedName>
        <fullName evidence="3">DUF732 domain-containing protein</fullName>
    </recommendedName>
</protein>
<reference evidence="1 2" key="1">
    <citation type="submission" date="2024-08" db="EMBL/GenBank/DDBJ databases">
        <title>Mycobacterium servetensis sp. nov., a novel rapid-growing mycobacterial species recovered from a human patient in Zaragoza, Spain.</title>
        <authorList>
            <person name="Tristancho-Baro A.I."/>
            <person name="Buenestado-Serrano S."/>
            <person name="Garcia De Viedma D."/>
            <person name="Milagro-Beamonte A."/>
            <person name="Burillo N."/>
            <person name="Sanz S."/>
            <person name="Lopez-Calleja A.I."/>
            <person name="Penas-Utrilla D."/>
            <person name="Guardingo M."/>
            <person name="Garcia M.J."/>
            <person name="Vinuelas-Bayon J."/>
        </authorList>
    </citation>
    <scope>NUCLEOTIDE SEQUENCE [LARGE SCALE GENOMIC DNA]</scope>
    <source>
        <strain evidence="2">HUMS_12744610</strain>
    </source>
</reference>
<evidence type="ECO:0000313" key="1">
    <source>
        <dbReference type="EMBL" id="MEY8017348.1"/>
    </source>
</evidence>